<dbReference type="EMBL" id="GBRH01179580">
    <property type="protein sequence ID" value="JAE18316.1"/>
    <property type="molecule type" value="Transcribed_RNA"/>
</dbReference>
<accession>A0A0A9G6Z2</accession>
<organism evidence="1">
    <name type="scientific">Arundo donax</name>
    <name type="common">Giant reed</name>
    <name type="synonym">Donax arundinaceus</name>
    <dbReference type="NCBI Taxonomy" id="35708"/>
    <lineage>
        <taxon>Eukaryota</taxon>
        <taxon>Viridiplantae</taxon>
        <taxon>Streptophyta</taxon>
        <taxon>Embryophyta</taxon>
        <taxon>Tracheophyta</taxon>
        <taxon>Spermatophyta</taxon>
        <taxon>Magnoliopsida</taxon>
        <taxon>Liliopsida</taxon>
        <taxon>Poales</taxon>
        <taxon>Poaceae</taxon>
        <taxon>PACMAD clade</taxon>
        <taxon>Arundinoideae</taxon>
        <taxon>Arundineae</taxon>
        <taxon>Arundo</taxon>
    </lineage>
</organism>
<reference evidence="1" key="1">
    <citation type="submission" date="2014-09" db="EMBL/GenBank/DDBJ databases">
        <authorList>
            <person name="Magalhaes I.L.F."/>
            <person name="Oliveira U."/>
            <person name="Santos F.R."/>
            <person name="Vidigal T.H.D.A."/>
            <person name="Brescovit A.D."/>
            <person name="Santos A.J."/>
        </authorList>
    </citation>
    <scope>NUCLEOTIDE SEQUENCE</scope>
    <source>
        <tissue evidence="1">Shoot tissue taken approximately 20 cm above the soil surface</tissue>
    </source>
</reference>
<dbReference type="AlphaFoldDB" id="A0A0A9G6Z2"/>
<evidence type="ECO:0000313" key="1">
    <source>
        <dbReference type="EMBL" id="JAE18316.1"/>
    </source>
</evidence>
<protein>
    <submittedName>
        <fullName evidence="1">Uncharacterized protein</fullName>
    </submittedName>
</protein>
<reference evidence="1" key="2">
    <citation type="journal article" date="2015" name="Data Brief">
        <title>Shoot transcriptome of the giant reed, Arundo donax.</title>
        <authorList>
            <person name="Barrero R.A."/>
            <person name="Guerrero F.D."/>
            <person name="Moolhuijzen P."/>
            <person name="Goolsby J.A."/>
            <person name="Tidwell J."/>
            <person name="Bellgard S.E."/>
            <person name="Bellgard M.I."/>
        </authorList>
    </citation>
    <scope>NUCLEOTIDE SEQUENCE</scope>
    <source>
        <tissue evidence="1">Shoot tissue taken approximately 20 cm above the soil surface</tissue>
    </source>
</reference>
<proteinExistence type="predicted"/>
<name>A0A0A9G6Z2_ARUDO</name>
<sequence length="55" mass="6317">MLLNSFAVIRFVRPQLRVLNQFQQIQLRTSLFLLVFFDSQAGISLRGEVNRAAHG</sequence>